<reference evidence="1 2" key="1">
    <citation type="submission" date="2019-11" db="EMBL/GenBank/DDBJ databases">
        <authorList>
            <person name="Zheng R.K."/>
            <person name="Sun C.M."/>
        </authorList>
    </citation>
    <scope>NUCLEOTIDE SEQUENCE [LARGE SCALE GENOMIC DNA]</scope>
    <source>
        <strain evidence="1 2">SRB007</strain>
    </source>
</reference>
<keyword evidence="2" id="KW-1185">Reference proteome</keyword>
<dbReference type="AlphaFoldDB" id="A0A6I6JD70"/>
<evidence type="ECO:0000313" key="1">
    <source>
        <dbReference type="EMBL" id="QGY39010.1"/>
    </source>
</evidence>
<dbReference type="Proteomes" id="UP000428328">
    <property type="component" value="Chromosome"/>
</dbReference>
<evidence type="ECO:0000313" key="2">
    <source>
        <dbReference type="Proteomes" id="UP000428328"/>
    </source>
</evidence>
<dbReference type="InterPro" id="IPR036390">
    <property type="entry name" value="WH_DNA-bd_sf"/>
</dbReference>
<name>A0A6I6JD70_9BACT</name>
<protein>
    <submittedName>
        <fullName evidence="1">ArsR family transcriptional regulator</fullName>
    </submittedName>
</protein>
<dbReference type="InterPro" id="IPR011991">
    <property type="entry name" value="ArsR-like_HTH"/>
</dbReference>
<dbReference type="CDD" id="cd00090">
    <property type="entry name" value="HTH_ARSR"/>
    <property type="match status" value="1"/>
</dbReference>
<proteinExistence type="predicted"/>
<sequence length="174" mass="19654">MLTELFTSKTRIKVLLKLFLNPEVSCYLRELATEFSQSPNALKSELDSLSEAGYLEREQNGRSVYFRANKAHPFFPEISSIVRKSLGIDKLVDEVVASLGEVEAVYILDDYAQGKDSGLIDVLIVGNVDKDRMAELCRIVENKVGRKVRAIDIGPNEFELSRNVFLSRPNWKVV</sequence>
<dbReference type="KEGG" id="psel:GM415_02285"/>
<dbReference type="InterPro" id="IPR036388">
    <property type="entry name" value="WH-like_DNA-bd_sf"/>
</dbReference>
<organism evidence="1 2">
    <name type="scientific">Pseudodesulfovibrio cashew</name>
    <dbReference type="NCBI Taxonomy" id="2678688"/>
    <lineage>
        <taxon>Bacteria</taxon>
        <taxon>Pseudomonadati</taxon>
        <taxon>Thermodesulfobacteriota</taxon>
        <taxon>Desulfovibrionia</taxon>
        <taxon>Desulfovibrionales</taxon>
        <taxon>Desulfovibrionaceae</taxon>
    </lineage>
</organism>
<dbReference type="GO" id="GO:0006355">
    <property type="term" value="P:regulation of DNA-templated transcription"/>
    <property type="evidence" value="ECO:0007669"/>
    <property type="project" value="UniProtKB-ARBA"/>
</dbReference>
<dbReference type="EMBL" id="CP046400">
    <property type="protein sequence ID" value="QGY39010.1"/>
    <property type="molecule type" value="Genomic_DNA"/>
</dbReference>
<accession>A0A6I6JD70</accession>
<gene>
    <name evidence="1" type="ORF">GM415_02285</name>
</gene>
<dbReference type="Gene3D" id="1.10.10.10">
    <property type="entry name" value="Winged helix-like DNA-binding domain superfamily/Winged helix DNA-binding domain"/>
    <property type="match status" value="1"/>
</dbReference>
<dbReference type="RefSeq" id="WP_158946222.1">
    <property type="nucleotide sequence ID" value="NZ_CP046400.1"/>
</dbReference>
<dbReference type="SUPFAM" id="SSF46785">
    <property type="entry name" value="Winged helix' DNA-binding domain"/>
    <property type="match status" value="1"/>
</dbReference>